<evidence type="ECO:0000256" key="1">
    <source>
        <dbReference type="SAM" id="Coils"/>
    </source>
</evidence>
<dbReference type="OMA" id="KIQFMPQ"/>
<feature type="coiled-coil region" evidence="1">
    <location>
        <begin position="442"/>
        <end position="469"/>
    </location>
</feature>
<reference evidence="2" key="1">
    <citation type="submission" date="2015-04" db="EMBL/GenBank/DDBJ databases">
        <authorList>
            <consortium name="Pathogen Informatics"/>
        </authorList>
    </citation>
    <scope>NUCLEOTIDE SEQUENCE [LARGE SCALE GENOMIC DNA]</scope>
    <source>
        <strain evidence="2">8A</strain>
    </source>
</reference>
<dbReference type="AlphaFoldDB" id="A0A1J1GR62"/>
<organism evidence="2 3">
    <name type="scientific">Plasmodium gallinaceum</name>
    <dbReference type="NCBI Taxonomy" id="5849"/>
    <lineage>
        <taxon>Eukaryota</taxon>
        <taxon>Sar</taxon>
        <taxon>Alveolata</taxon>
        <taxon>Apicomplexa</taxon>
        <taxon>Aconoidasida</taxon>
        <taxon>Haemosporida</taxon>
        <taxon>Plasmodiidae</taxon>
        <taxon>Plasmodium</taxon>
        <taxon>Plasmodium (Haemamoeba)</taxon>
    </lineage>
</organism>
<dbReference type="EMBL" id="CVMV01000019">
    <property type="protein sequence ID" value="CRG93759.1"/>
    <property type="molecule type" value="Genomic_DNA"/>
</dbReference>
<dbReference type="RefSeq" id="XP_028526581.1">
    <property type="nucleotide sequence ID" value="XM_028675007.1"/>
</dbReference>
<dbReference type="Proteomes" id="UP000220797">
    <property type="component" value="Unassembled WGS sequence"/>
</dbReference>
<keyword evidence="3" id="KW-1185">Reference proteome</keyword>
<name>A0A1J1GR62_PLAGA</name>
<gene>
    <name evidence="2" type="ORF">PGAL8A_00146500</name>
</gene>
<protein>
    <submittedName>
        <fullName evidence="2">Uncharacterized protein</fullName>
    </submittedName>
</protein>
<proteinExistence type="predicted"/>
<sequence length="629" mass="75493">MNILSVKYINGLARSNILLRNLKIKIRKYEVAREFHTCIKYNNILRVDKKFYDTFNCEKSLDETLSIVHKFLNENNFYAYIKNKEDNEHDLTFKKVENEADIFKLLNILNKIFVIIEKNDDLKIKIWKNEIFLDFMTYFKIKIPVFNFHELFLFVLCFSKTQFMPQILLNEILQVAKDETYLSSFFNDHREKFFQFLFLLSNIKNIKSSSVNSSFSTFINNYIKVVLNNIQENEISKVKEKIHEEDIEKSNQEIKDKYLTIDCYMLLCSSLYNFNIRNFSLFYEISNQIIKILDNTNKGIEEVEIAKKLINIYFSFCSLGYDNYYFYDKVNSFLYNVIDFLPLPSCVTLLLCISTMREEVNFNFPLCILSLLEKNFINKFYVLDDKDLLLLIYLFTYLKLYISHYESYICMFEYLFNFRNFNLSNEDDKVKLFQIYVSLVKTNNKSSKIEILKDDINEAKKDNMESSLNEKENQNNINKLIVEKLENIDVINKILKNIELDSEQNAPELNKDINENIDIIYSLLNEFNNKIFKVKKIRKNEVLFNYYLNHIYIVVHKIDNSEKEHQVIIHFDTSTFDNFNNPIDIYTNMKKQHIHNLNIKYILIKLCLWRNFTLEEKKKFLTYEIVSKL</sequence>
<dbReference type="VEuPathDB" id="PlasmoDB:PGAL8A_00146500"/>
<evidence type="ECO:0000313" key="3">
    <source>
        <dbReference type="Proteomes" id="UP000220797"/>
    </source>
</evidence>
<keyword evidence="1" id="KW-0175">Coiled coil</keyword>
<dbReference type="GeneID" id="39729989"/>
<accession>A0A1J1GR62</accession>
<dbReference type="OrthoDB" id="372396at2759"/>
<comment type="caution">
    <text evidence="2">The sequence shown here is derived from an EMBL/GenBank/DDBJ whole genome shotgun (WGS) entry which is preliminary data.</text>
</comment>
<evidence type="ECO:0000313" key="2">
    <source>
        <dbReference type="EMBL" id="CRG93759.1"/>
    </source>
</evidence>